<protein>
    <submittedName>
        <fullName evidence="2">Uncharacterized protein</fullName>
    </submittedName>
</protein>
<accession>A0A3P1T1D5</accession>
<organism evidence="2 3">
    <name type="scientific">Arachnia propionica</name>
    <dbReference type="NCBI Taxonomy" id="1750"/>
    <lineage>
        <taxon>Bacteria</taxon>
        <taxon>Bacillati</taxon>
        <taxon>Actinomycetota</taxon>
        <taxon>Actinomycetes</taxon>
        <taxon>Propionibacteriales</taxon>
        <taxon>Propionibacteriaceae</taxon>
        <taxon>Arachnia</taxon>
    </lineage>
</organism>
<keyword evidence="1" id="KW-1133">Transmembrane helix</keyword>
<feature type="transmembrane region" description="Helical" evidence="1">
    <location>
        <begin position="6"/>
        <end position="25"/>
    </location>
</feature>
<proteinExistence type="predicted"/>
<dbReference type="RefSeq" id="WP_124845978.1">
    <property type="nucleotide sequence ID" value="NZ_RQZG01000025.1"/>
</dbReference>
<evidence type="ECO:0000313" key="3">
    <source>
        <dbReference type="Proteomes" id="UP000280819"/>
    </source>
</evidence>
<evidence type="ECO:0000256" key="1">
    <source>
        <dbReference type="SAM" id="Phobius"/>
    </source>
</evidence>
<dbReference type="Proteomes" id="UP000280819">
    <property type="component" value="Unassembled WGS sequence"/>
</dbReference>
<comment type="caution">
    <text evidence="2">The sequence shown here is derived from an EMBL/GenBank/DDBJ whole genome shotgun (WGS) entry which is preliminary data.</text>
</comment>
<gene>
    <name evidence="2" type="ORF">EII34_14990</name>
</gene>
<keyword evidence="1" id="KW-0472">Membrane</keyword>
<reference evidence="2 3" key="1">
    <citation type="submission" date="2018-11" db="EMBL/GenBank/DDBJ databases">
        <title>Genomes From Bacteria Associated with the Canine Oral Cavity: a Test Case for Automated Genome-Based Taxonomic Assignment.</title>
        <authorList>
            <person name="Coil D.A."/>
            <person name="Jospin G."/>
            <person name="Darling A.E."/>
            <person name="Wallis C."/>
            <person name="Davis I.J."/>
            <person name="Harris S."/>
            <person name="Eisen J.A."/>
            <person name="Holcombe L.J."/>
            <person name="O'Flynn C."/>
        </authorList>
    </citation>
    <scope>NUCLEOTIDE SEQUENCE [LARGE SCALE GENOMIC DNA]</scope>
    <source>
        <strain evidence="2 3">OH887_COT-365</strain>
    </source>
</reference>
<dbReference type="AlphaFoldDB" id="A0A3P1T1D5"/>
<sequence length="82" mass="9315">MLPIANLVASLAVIAACWFLPRHWVRRWQREATEDAAGQAITNTRLRMAIDDLQQRLAHLEQNPKIQLTIKAESNTPEEDPA</sequence>
<evidence type="ECO:0000313" key="2">
    <source>
        <dbReference type="EMBL" id="RRD03210.1"/>
    </source>
</evidence>
<name>A0A3P1T1D5_9ACTN</name>
<dbReference type="EMBL" id="RQZG01000025">
    <property type="protein sequence ID" value="RRD03210.1"/>
    <property type="molecule type" value="Genomic_DNA"/>
</dbReference>
<keyword evidence="1" id="KW-0812">Transmembrane</keyword>